<dbReference type="InterPro" id="IPR012165">
    <property type="entry name" value="Cyt_c3_hydrogenase_gsu"/>
</dbReference>
<dbReference type="Gene3D" id="3.40.50.80">
    <property type="entry name" value="Nucleotide-binding domain of ferredoxin-NADP reductase (FNR) module"/>
    <property type="match status" value="1"/>
</dbReference>
<sequence length="262" mass="29104">MENIMLPQAHKILKVLRETQAEYTFRVAYDRPTAYNQFFQLSIPKIGEAPISISGRGVGYLEFTIRKTGRLTNGIFGLGPNDTLFMRGPYGNSFPVADFEGKDLVVICGGTGMAPLKTILNHFYDHPAIARSVHLITGFKDVNAVLFSDELAKFAQKFHTIYCLDNMEAPGFHQGFVTQYIKEIPFADFADYNVAIVGPPVMMGLAAQECLANGAQEDKIWVSFERRMSCGVGKCGHCKINGTYVCLDGPVFNYTKAKNLFD</sequence>
<proteinExistence type="predicted"/>
<keyword evidence="3" id="KW-1185">Reference proteome</keyword>
<dbReference type="InterPro" id="IPR014260">
    <property type="entry name" value="Sulphite_reductase_B"/>
</dbReference>
<feature type="domain" description="FAD-binding FR-type" evidence="1">
    <location>
        <begin position="5"/>
        <end position="96"/>
    </location>
</feature>
<dbReference type="CDD" id="cd06221">
    <property type="entry name" value="sulfite_reductase_like"/>
    <property type="match status" value="1"/>
</dbReference>
<dbReference type="PROSITE" id="PS51384">
    <property type="entry name" value="FAD_FR"/>
    <property type="match status" value="1"/>
</dbReference>
<reference evidence="3" key="1">
    <citation type="journal article" date="2019" name="Int. J. Syst. Evol. Microbiol.">
        <title>The Global Catalogue of Microorganisms (GCM) 10K type strain sequencing project: providing services to taxonomists for standard genome sequencing and annotation.</title>
        <authorList>
            <consortium name="The Broad Institute Genomics Platform"/>
            <consortium name="The Broad Institute Genome Sequencing Center for Infectious Disease"/>
            <person name="Wu L."/>
            <person name="Ma J."/>
        </authorList>
    </citation>
    <scope>NUCLEOTIDE SEQUENCE [LARGE SCALE GENOMIC DNA]</scope>
    <source>
        <strain evidence="3">CCM 8925</strain>
    </source>
</reference>
<dbReference type="RefSeq" id="WP_223877018.1">
    <property type="nucleotide sequence ID" value="NZ_BJDN01000009.1"/>
</dbReference>
<dbReference type="InterPro" id="IPR001433">
    <property type="entry name" value="OxRdtase_FAD/NAD-bd"/>
</dbReference>
<dbReference type="Proteomes" id="UP001597104">
    <property type="component" value="Unassembled WGS sequence"/>
</dbReference>
<dbReference type="InterPro" id="IPR017938">
    <property type="entry name" value="Riboflavin_synthase-like_b-brl"/>
</dbReference>
<dbReference type="InterPro" id="IPR017927">
    <property type="entry name" value="FAD-bd_FR_type"/>
</dbReference>
<dbReference type="InterPro" id="IPR039261">
    <property type="entry name" value="FNR_nucleotide-bd"/>
</dbReference>
<dbReference type="Gene3D" id="2.40.30.10">
    <property type="entry name" value="Translation factors"/>
    <property type="match status" value="1"/>
</dbReference>
<dbReference type="Pfam" id="PF10418">
    <property type="entry name" value="DHODB_Fe-S_bind"/>
    <property type="match status" value="1"/>
</dbReference>
<comment type="caution">
    <text evidence="2">The sequence shown here is derived from an EMBL/GenBank/DDBJ whole genome shotgun (WGS) entry which is preliminary data.</text>
</comment>
<name>A0ABW3EFK8_9LACO</name>
<dbReference type="SUPFAM" id="SSF52343">
    <property type="entry name" value="Ferredoxin reductase-like, C-terminal NADP-linked domain"/>
    <property type="match status" value="1"/>
</dbReference>
<dbReference type="PANTHER" id="PTHR43513:SF1">
    <property type="entry name" value="ANAEROBIC SULFITE REDUCTASE SUBUNIT B"/>
    <property type="match status" value="1"/>
</dbReference>
<dbReference type="PANTHER" id="PTHR43513">
    <property type="entry name" value="DIHYDROOROTATE DEHYDROGENASE B (NAD(+)), ELECTRON TRANSFER SUBUNIT"/>
    <property type="match status" value="1"/>
</dbReference>
<dbReference type="EMBL" id="JBHTIO010000045">
    <property type="protein sequence ID" value="MFD0898172.1"/>
    <property type="molecule type" value="Genomic_DNA"/>
</dbReference>
<evidence type="ECO:0000313" key="2">
    <source>
        <dbReference type="EMBL" id="MFD0898172.1"/>
    </source>
</evidence>
<accession>A0ABW3EFK8</accession>
<protein>
    <submittedName>
        <fullName evidence="2">Anaerobic sulfite reductase subunit AsrB</fullName>
    </submittedName>
</protein>
<dbReference type="NCBIfam" id="TIGR02911">
    <property type="entry name" value="sulfite_red_B"/>
    <property type="match status" value="1"/>
</dbReference>
<dbReference type="Pfam" id="PF00175">
    <property type="entry name" value="NAD_binding_1"/>
    <property type="match status" value="1"/>
</dbReference>
<dbReference type="InterPro" id="IPR050353">
    <property type="entry name" value="PyrK_electron_transfer"/>
</dbReference>
<evidence type="ECO:0000259" key="1">
    <source>
        <dbReference type="PROSITE" id="PS51384"/>
    </source>
</evidence>
<dbReference type="SUPFAM" id="SSF63380">
    <property type="entry name" value="Riboflavin synthase domain-like"/>
    <property type="match status" value="1"/>
</dbReference>
<gene>
    <name evidence="2" type="primary">asrB</name>
    <name evidence="2" type="ORF">ACFQZ7_10600</name>
</gene>
<evidence type="ECO:0000313" key="3">
    <source>
        <dbReference type="Proteomes" id="UP001597104"/>
    </source>
</evidence>
<dbReference type="PIRSF" id="PIRSF006816">
    <property type="entry name" value="Cyc3_hyd_g"/>
    <property type="match status" value="1"/>
</dbReference>
<dbReference type="InterPro" id="IPR019480">
    <property type="entry name" value="Dihydroorotate_DH_Fe-S-bd"/>
</dbReference>
<organism evidence="2 3">
    <name type="scientific">Loigolactobacillus binensis</name>
    <dbReference type="NCBI Taxonomy" id="2559922"/>
    <lineage>
        <taxon>Bacteria</taxon>
        <taxon>Bacillati</taxon>
        <taxon>Bacillota</taxon>
        <taxon>Bacilli</taxon>
        <taxon>Lactobacillales</taxon>
        <taxon>Lactobacillaceae</taxon>
        <taxon>Loigolactobacillus</taxon>
    </lineage>
</organism>